<accession>A0ABD6EV10</accession>
<keyword evidence="4" id="KW-0597">Phosphoprotein</keyword>
<dbReference type="PANTHER" id="PTHR24123:SF141">
    <property type="entry name" value="ANKYRIN 2, ISOFORM U"/>
    <property type="match status" value="1"/>
</dbReference>
<dbReference type="InterPro" id="IPR000906">
    <property type="entry name" value="ZU5_dom"/>
</dbReference>
<keyword evidence="5" id="KW-0677">Repeat</keyword>
<dbReference type="Proteomes" id="UP001608902">
    <property type="component" value="Unassembled WGS sequence"/>
</dbReference>
<dbReference type="Pfam" id="PF00791">
    <property type="entry name" value="ZU5"/>
    <property type="match status" value="1"/>
</dbReference>
<dbReference type="FunFam" id="2.60.220.30:FF:000002">
    <property type="entry name" value="Ankyrin-3 isoform 2"/>
    <property type="match status" value="1"/>
</dbReference>
<dbReference type="PANTHER" id="PTHR24123">
    <property type="entry name" value="ANKYRIN REPEAT-CONTAINING"/>
    <property type="match status" value="1"/>
</dbReference>
<evidence type="ECO:0000313" key="10">
    <source>
        <dbReference type="EMBL" id="MFH4981094.1"/>
    </source>
</evidence>
<comment type="subcellular location">
    <subcellularLocation>
        <location evidence="2">Cytoplasm</location>
    </subcellularLocation>
    <subcellularLocation>
        <location evidence="1">Membrane</location>
    </subcellularLocation>
</comment>
<dbReference type="InterPro" id="IPR051165">
    <property type="entry name" value="Multifunctional_ANK_Repeat"/>
</dbReference>
<feature type="domain" description="ZU5" evidence="9">
    <location>
        <begin position="26"/>
        <end position="183"/>
    </location>
</feature>
<evidence type="ECO:0000256" key="6">
    <source>
        <dbReference type="ARBA" id="ARBA00023043"/>
    </source>
</evidence>
<keyword evidence="6" id="KW-0040">ANK repeat</keyword>
<comment type="caution">
    <text evidence="10">The sequence shown here is derived from an EMBL/GenBank/DDBJ whole genome shotgun (WGS) entry which is preliminary data.</text>
</comment>
<dbReference type="Gene3D" id="2.60.40.2660">
    <property type="match status" value="1"/>
</dbReference>
<dbReference type="SMART" id="SM00005">
    <property type="entry name" value="DEATH"/>
    <property type="match status" value="1"/>
</dbReference>
<dbReference type="PROSITE" id="PS50017">
    <property type="entry name" value="DEATH_DOMAIN"/>
    <property type="match status" value="1"/>
</dbReference>
<dbReference type="InterPro" id="IPR011029">
    <property type="entry name" value="DEATH-like_dom_sf"/>
</dbReference>
<dbReference type="Pfam" id="PF00531">
    <property type="entry name" value="Death"/>
    <property type="match status" value="1"/>
</dbReference>
<dbReference type="SMART" id="SM00218">
    <property type="entry name" value="ZU5"/>
    <property type="match status" value="1"/>
</dbReference>
<evidence type="ECO:0000259" key="8">
    <source>
        <dbReference type="PROSITE" id="PS50017"/>
    </source>
</evidence>
<sequence length="647" mass="72548">MCSFLDIARKSAGSILKVSELLHKTFHISFVVDARGGAMRGCRHAGIRIIIPPRKAPQPMRVTCRYLRKEKLAHPPPLSEGEALASRVLEMAPHGAKFLGPVILEVPHFASLRGREREIVILRSDDGQHWKEHQLEATEDAVQEVLNESFDAEELSQLDDLHTSRVTRILTNDFPMYFAVVTRVRQEVHCVGPEGGVIVSSVVPRVQAIFPDGSLTKTIKVSVQAQPVPQEIVARLHGNRVAVSPIVTVEPRRRKFHKPITLCIPLPQSGNKGMLTQYSGQPGQEPPTLRLLCSITGGSTPAQWEDITGTTQLTFTGEEVSFTTTVSARFWLMDCQTPRDAARMAQEVYNEAISVPYMAKFVIFARRTFPAEGQLRVFCTTDDKEDKTLERQENFEKVAKSRDVEVLSGRHHFLEFSGNVLPVTKNGDQLSLYFLPFQENRLAFLVKIRARAEDETPAEGRIAFMKEPKIRRENLPPQAPLCTLAFVLPDFVSQPSLPTKTSKFSPVLHSKFLEAKNIEKSRDDLPISLASRLIGADWHRLARALGVPDDSIRKVRLEYPDHEPISVLRLWSYVNGDDATPEALQYALHKIGRDDVVREMDKEDELSKVSPTTVSYTPYRSSTAVTSESPALRSSKEGVNRFMAIVR</sequence>
<dbReference type="SUPFAM" id="SSF47986">
    <property type="entry name" value="DEATH domain"/>
    <property type="match status" value="1"/>
</dbReference>
<reference evidence="10 11" key="1">
    <citation type="submission" date="2024-08" db="EMBL/GenBank/DDBJ databases">
        <title>Gnathostoma spinigerum genome.</title>
        <authorList>
            <person name="Gonzalez-Bertolin B."/>
            <person name="Monzon S."/>
            <person name="Zaballos A."/>
            <person name="Jimenez P."/>
            <person name="Dekumyoy P."/>
            <person name="Varona S."/>
            <person name="Cuesta I."/>
            <person name="Sumanam S."/>
            <person name="Adisakwattana P."/>
            <person name="Gasser R.B."/>
            <person name="Hernandez-Gonzalez A."/>
            <person name="Young N.D."/>
            <person name="Perteguer M.J."/>
        </authorList>
    </citation>
    <scope>NUCLEOTIDE SEQUENCE [LARGE SCALE GENOMIC DNA]</scope>
    <source>
        <strain evidence="10">AL3</strain>
        <tissue evidence="10">Liver</tissue>
    </source>
</reference>
<dbReference type="InterPro" id="IPR000488">
    <property type="entry name" value="Death_dom"/>
</dbReference>
<dbReference type="GO" id="GO:0016020">
    <property type="term" value="C:membrane"/>
    <property type="evidence" value="ECO:0007669"/>
    <property type="project" value="UniProtKB-SubCell"/>
</dbReference>
<dbReference type="CDD" id="cd08317">
    <property type="entry name" value="Death_ank"/>
    <property type="match status" value="1"/>
</dbReference>
<dbReference type="PROSITE" id="PS51145">
    <property type="entry name" value="ZU5"/>
    <property type="match status" value="2"/>
</dbReference>
<feature type="domain" description="Death" evidence="8">
    <location>
        <begin position="534"/>
        <end position="604"/>
    </location>
</feature>
<evidence type="ECO:0000259" key="9">
    <source>
        <dbReference type="PROSITE" id="PS51145"/>
    </source>
</evidence>
<evidence type="ECO:0000256" key="4">
    <source>
        <dbReference type="ARBA" id="ARBA00022553"/>
    </source>
</evidence>
<dbReference type="GO" id="GO:0005737">
    <property type="term" value="C:cytoplasm"/>
    <property type="evidence" value="ECO:0007669"/>
    <property type="project" value="UniProtKB-SubCell"/>
</dbReference>
<evidence type="ECO:0000256" key="5">
    <source>
        <dbReference type="ARBA" id="ARBA00022737"/>
    </source>
</evidence>
<evidence type="ECO:0000256" key="7">
    <source>
        <dbReference type="ARBA" id="ARBA00023136"/>
    </source>
</evidence>
<keyword evidence="7" id="KW-0472">Membrane</keyword>
<organism evidence="10 11">
    <name type="scientific">Gnathostoma spinigerum</name>
    <dbReference type="NCBI Taxonomy" id="75299"/>
    <lineage>
        <taxon>Eukaryota</taxon>
        <taxon>Metazoa</taxon>
        <taxon>Ecdysozoa</taxon>
        <taxon>Nematoda</taxon>
        <taxon>Chromadorea</taxon>
        <taxon>Rhabditida</taxon>
        <taxon>Spirurina</taxon>
        <taxon>Gnathostomatomorpha</taxon>
        <taxon>Gnathostomatoidea</taxon>
        <taxon>Gnathostomatidae</taxon>
        <taxon>Gnathostoma</taxon>
    </lineage>
</organism>
<dbReference type="Gene3D" id="1.10.533.10">
    <property type="entry name" value="Death Domain, Fas"/>
    <property type="match status" value="1"/>
</dbReference>
<evidence type="ECO:0000256" key="3">
    <source>
        <dbReference type="ARBA" id="ARBA00022490"/>
    </source>
</evidence>
<keyword evidence="11" id="KW-1185">Reference proteome</keyword>
<evidence type="ECO:0000256" key="1">
    <source>
        <dbReference type="ARBA" id="ARBA00004370"/>
    </source>
</evidence>
<feature type="domain" description="ZU5" evidence="9">
    <location>
        <begin position="185"/>
        <end position="329"/>
    </location>
</feature>
<protein>
    <recommendedName>
        <fullName evidence="12">Ankyrin</fullName>
    </recommendedName>
</protein>
<dbReference type="InterPro" id="IPR040745">
    <property type="entry name" value="Ankyrin_UPA"/>
</dbReference>
<dbReference type="Gene3D" id="2.60.220.30">
    <property type="match status" value="2"/>
</dbReference>
<proteinExistence type="predicted"/>
<dbReference type="EMBL" id="JBGFUD010006598">
    <property type="protein sequence ID" value="MFH4981094.1"/>
    <property type="molecule type" value="Genomic_DNA"/>
</dbReference>
<dbReference type="Pfam" id="PF17809">
    <property type="entry name" value="UPA_2"/>
    <property type="match status" value="1"/>
</dbReference>
<dbReference type="FunFam" id="2.60.220.30:FF:000001">
    <property type="entry name" value="Ankyrin-3 isoform 2"/>
    <property type="match status" value="1"/>
</dbReference>
<evidence type="ECO:0008006" key="12">
    <source>
        <dbReference type="Google" id="ProtNLM"/>
    </source>
</evidence>
<dbReference type="AlphaFoldDB" id="A0ABD6EV10"/>
<evidence type="ECO:0000256" key="2">
    <source>
        <dbReference type="ARBA" id="ARBA00004496"/>
    </source>
</evidence>
<evidence type="ECO:0000313" key="11">
    <source>
        <dbReference type="Proteomes" id="UP001608902"/>
    </source>
</evidence>
<name>A0ABD6EV10_9BILA</name>
<keyword evidence="3" id="KW-0963">Cytoplasm</keyword>
<gene>
    <name evidence="10" type="ORF">AB6A40_007803</name>
</gene>